<dbReference type="GO" id="GO:0016560">
    <property type="term" value="P:protein import into peroxisome matrix, docking"/>
    <property type="evidence" value="ECO:0007669"/>
    <property type="project" value="UniProtKB-UniRule"/>
</dbReference>
<dbReference type="InterPro" id="IPR006785">
    <property type="entry name" value="Pex14_N"/>
</dbReference>
<feature type="domain" description="Peroxisome membrane anchor protein Pex14p N-terminal" evidence="13">
    <location>
        <begin position="2"/>
        <end position="46"/>
    </location>
</feature>
<keyword evidence="4" id="KW-0811">Translocation</keyword>
<evidence type="ECO:0000256" key="4">
    <source>
        <dbReference type="ARBA" id="ARBA00023010"/>
    </source>
</evidence>
<dbReference type="OMA" id="HNPLVTN"/>
<dbReference type="VEuPathDB" id="FungiDB:BCV72DRAFT_310610"/>
<evidence type="ECO:0000256" key="9">
    <source>
        <dbReference type="ARBA" id="ARBA00046271"/>
    </source>
</evidence>
<evidence type="ECO:0000259" key="13">
    <source>
        <dbReference type="Pfam" id="PF04695"/>
    </source>
</evidence>
<comment type="similarity">
    <text evidence="1 10">Belongs to the peroxin-14 family.</text>
</comment>
<evidence type="ECO:0000256" key="11">
    <source>
        <dbReference type="SAM" id="MobiDB-lite"/>
    </source>
</evidence>
<feature type="transmembrane region" description="Helical" evidence="12">
    <location>
        <begin position="94"/>
        <end position="116"/>
    </location>
</feature>
<evidence type="ECO:0000256" key="3">
    <source>
        <dbReference type="ARBA" id="ARBA00022927"/>
    </source>
</evidence>
<evidence type="ECO:0000256" key="6">
    <source>
        <dbReference type="ARBA" id="ARBA00023140"/>
    </source>
</evidence>
<dbReference type="InterPro" id="IPR036388">
    <property type="entry name" value="WH-like_DNA-bd_sf"/>
</dbReference>
<comment type="subcellular location">
    <subcellularLocation>
        <location evidence="9 10">Peroxisome membrane</location>
    </subcellularLocation>
</comment>
<keyword evidence="12" id="KW-1133">Transmembrane helix</keyword>
<dbReference type="EMBL" id="KV921346">
    <property type="protein sequence ID" value="ORE17809.1"/>
    <property type="molecule type" value="Genomic_DNA"/>
</dbReference>
<name>A0A1X0S0P8_RHIZD</name>
<gene>
    <name evidence="14" type="ORF">BCV71DRAFT_216139</name>
</gene>
<evidence type="ECO:0000313" key="15">
    <source>
        <dbReference type="Proteomes" id="UP000242381"/>
    </source>
</evidence>
<evidence type="ECO:0000256" key="8">
    <source>
        <dbReference type="ARBA" id="ARBA00029691"/>
    </source>
</evidence>
<reference evidence="14 15" key="1">
    <citation type="journal article" date="2016" name="Proc. Natl. Acad. Sci. U.S.A.">
        <title>Lipid metabolic changes in an early divergent fungus govern the establishment of a mutualistic symbiosis with endobacteria.</title>
        <authorList>
            <person name="Lastovetsky O.A."/>
            <person name="Gaspar M.L."/>
            <person name="Mondo S.J."/>
            <person name="LaButti K.M."/>
            <person name="Sandor L."/>
            <person name="Grigoriev I.V."/>
            <person name="Henry S.A."/>
            <person name="Pawlowska T.E."/>
        </authorList>
    </citation>
    <scope>NUCLEOTIDE SEQUENCE [LARGE SCALE GENOMIC DNA]</scope>
    <source>
        <strain evidence="14 15">ATCC 11559</strain>
    </source>
</reference>
<feature type="compositionally biased region" description="Polar residues" evidence="11">
    <location>
        <begin position="297"/>
        <end position="308"/>
    </location>
</feature>
<keyword evidence="12" id="KW-0812">Transmembrane</keyword>
<organism evidence="14 15">
    <name type="scientific">Rhizopus microsporus</name>
    <dbReference type="NCBI Taxonomy" id="58291"/>
    <lineage>
        <taxon>Eukaryota</taxon>
        <taxon>Fungi</taxon>
        <taxon>Fungi incertae sedis</taxon>
        <taxon>Mucoromycota</taxon>
        <taxon>Mucoromycotina</taxon>
        <taxon>Mucoromycetes</taxon>
        <taxon>Mucorales</taxon>
        <taxon>Mucorineae</taxon>
        <taxon>Rhizopodaceae</taxon>
        <taxon>Rhizopus</taxon>
    </lineage>
</organism>
<accession>A0A1X0S0P8</accession>
<dbReference type="GO" id="GO:0005778">
    <property type="term" value="C:peroxisomal membrane"/>
    <property type="evidence" value="ECO:0007669"/>
    <property type="project" value="UniProtKB-SubCell"/>
</dbReference>
<dbReference type="Gene3D" id="1.10.10.10">
    <property type="entry name" value="Winged helix-like DNA-binding domain superfamily/Winged helix DNA-binding domain"/>
    <property type="match status" value="1"/>
</dbReference>
<dbReference type="Pfam" id="PF04695">
    <property type="entry name" value="Pex14_N"/>
    <property type="match status" value="1"/>
</dbReference>
<evidence type="ECO:0000256" key="1">
    <source>
        <dbReference type="ARBA" id="ARBA00005443"/>
    </source>
</evidence>
<evidence type="ECO:0000256" key="10">
    <source>
        <dbReference type="RuleBase" id="RU367032"/>
    </source>
</evidence>
<feature type="region of interest" description="Disordered" evidence="11">
    <location>
        <begin position="260"/>
        <end position="308"/>
    </location>
</feature>
<protein>
    <recommendedName>
        <fullName evidence="7 10">Peroxisomal membrane protein PEX14</fullName>
    </recommendedName>
    <alternativeName>
        <fullName evidence="8 10">Peroxin-14</fullName>
    </alternativeName>
</protein>
<evidence type="ECO:0000256" key="5">
    <source>
        <dbReference type="ARBA" id="ARBA00023136"/>
    </source>
</evidence>
<dbReference type="PANTHER" id="PTHR23058">
    <property type="entry name" value="PEROXISOMAL MEMBRANE PROTEIN PEX14"/>
    <property type="match status" value="1"/>
</dbReference>
<evidence type="ECO:0000256" key="2">
    <source>
        <dbReference type="ARBA" id="ARBA00022448"/>
    </source>
</evidence>
<evidence type="ECO:0000256" key="12">
    <source>
        <dbReference type="SAM" id="Phobius"/>
    </source>
</evidence>
<evidence type="ECO:0000313" key="14">
    <source>
        <dbReference type="EMBL" id="ORE17809.1"/>
    </source>
</evidence>
<dbReference type="Proteomes" id="UP000242381">
    <property type="component" value="Unassembled WGS sequence"/>
</dbReference>
<keyword evidence="5 10" id="KW-0472">Membrane</keyword>
<dbReference type="GO" id="GO:0005102">
    <property type="term" value="F:signaling receptor binding"/>
    <property type="evidence" value="ECO:0007669"/>
    <property type="project" value="TreeGrafter"/>
</dbReference>
<comment type="function">
    <text evidence="10">Component of the PEX13-PEX14 docking complex, a translocon channel that specifically mediates the import of peroxisomal cargo proteins bound to PEX5 receptor. The PEX13-PEX14 docking complex forms a large import pore which can be opened to a diameter of about 9 nm. Mechanistically, PEX5 receptor along with cargo proteins associates with the PEX14 subunit of the PEX13-PEX14 docking complex in the cytosol, leading to the insertion of the receptor into the organelle membrane with the concomitant translocation of the cargo into the peroxisome matrix.</text>
</comment>
<dbReference type="GO" id="GO:1990429">
    <property type="term" value="C:peroxisomal importomer complex"/>
    <property type="evidence" value="ECO:0007669"/>
    <property type="project" value="TreeGrafter"/>
</dbReference>
<keyword evidence="6 10" id="KW-0576">Peroxisome</keyword>
<sequence>MRNDLIESAVSFLSSPNVQNAEKEKKIQFLKNKGLTDEEIEEAFKRTTATTTTTTTTTIPTTTTMKPKVPSRLPYQIVYYSTEPTITRMSTQQLLRYAILLGMGTLSVTVVLLTIVKKFMSRIFNSIAKYQSDRYKDHTDVLKRIEAKLREHASSTHESLIKEQSHLNNGLHRLLSLSNIDRIKNRSEYKTLRSIVDDFQMTITKTAYTNNFSYSGFTPSYSSRLPYDDQDTAIQSLKSEIRSFKGALLSRRNFPTISTSPVTSNVPSPIVTTTTEPPASIPDAYHPRRKRSFRSELPSSAQVEKSED</sequence>
<dbReference type="InterPro" id="IPR025655">
    <property type="entry name" value="PEX14"/>
</dbReference>
<proteinExistence type="inferred from homology"/>
<dbReference type="PANTHER" id="PTHR23058:SF0">
    <property type="entry name" value="PEROXISOMAL MEMBRANE PROTEIN PEX14"/>
    <property type="match status" value="1"/>
</dbReference>
<keyword evidence="2 10" id="KW-0813">Transport</keyword>
<dbReference type="AlphaFoldDB" id="A0A1X0S0P8"/>
<keyword evidence="3 10" id="KW-0653">Protein transport</keyword>
<feature type="compositionally biased region" description="Low complexity" evidence="11">
    <location>
        <begin position="260"/>
        <end position="275"/>
    </location>
</feature>
<evidence type="ECO:0000256" key="7">
    <source>
        <dbReference type="ARBA" id="ARBA00029502"/>
    </source>
</evidence>